<reference evidence="3" key="2">
    <citation type="submission" date="2015-01" db="EMBL/GenBank/DDBJ databases">
        <title>Evolutionary Origins and Diversification of the Mycorrhizal Mutualists.</title>
        <authorList>
            <consortium name="DOE Joint Genome Institute"/>
            <consortium name="Mycorrhizal Genomics Consortium"/>
            <person name="Kohler A."/>
            <person name="Kuo A."/>
            <person name="Nagy L.G."/>
            <person name="Floudas D."/>
            <person name="Copeland A."/>
            <person name="Barry K.W."/>
            <person name="Cichocki N."/>
            <person name="Veneault-Fourrey C."/>
            <person name="LaButti K."/>
            <person name="Lindquist E.A."/>
            <person name="Lipzen A."/>
            <person name="Lundell T."/>
            <person name="Morin E."/>
            <person name="Murat C."/>
            <person name="Riley R."/>
            <person name="Ohm R."/>
            <person name="Sun H."/>
            <person name="Tunlid A."/>
            <person name="Henrissat B."/>
            <person name="Grigoriev I.V."/>
            <person name="Hibbett D.S."/>
            <person name="Martin F."/>
        </authorList>
    </citation>
    <scope>NUCLEOTIDE SEQUENCE [LARGE SCALE GENOMIC DNA]</scope>
    <source>
        <strain evidence="3">Ve08.2h10</strain>
    </source>
</reference>
<evidence type="ECO:0000313" key="3">
    <source>
        <dbReference type="Proteomes" id="UP000054538"/>
    </source>
</evidence>
<dbReference type="InParanoid" id="A0A0D0E9C7"/>
<name>A0A0D0E9C7_9AGAM</name>
<proteinExistence type="predicted"/>
<dbReference type="AlphaFoldDB" id="A0A0D0E9C7"/>
<evidence type="ECO:0000313" key="2">
    <source>
        <dbReference type="EMBL" id="KIK99294.1"/>
    </source>
</evidence>
<evidence type="ECO:0008006" key="4">
    <source>
        <dbReference type="Google" id="ProtNLM"/>
    </source>
</evidence>
<evidence type="ECO:0000256" key="1">
    <source>
        <dbReference type="SAM" id="SignalP"/>
    </source>
</evidence>
<accession>A0A0D0E9C7</accession>
<keyword evidence="3" id="KW-1185">Reference proteome</keyword>
<feature type="signal peptide" evidence="1">
    <location>
        <begin position="1"/>
        <end position="21"/>
    </location>
</feature>
<organism evidence="2 3">
    <name type="scientific">Paxillus rubicundulus Ve08.2h10</name>
    <dbReference type="NCBI Taxonomy" id="930991"/>
    <lineage>
        <taxon>Eukaryota</taxon>
        <taxon>Fungi</taxon>
        <taxon>Dikarya</taxon>
        <taxon>Basidiomycota</taxon>
        <taxon>Agaricomycotina</taxon>
        <taxon>Agaricomycetes</taxon>
        <taxon>Agaricomycetidae</taxon>
        <taxon>Boletales</taxon>
        <taxon>Paxilineae</taxon>
        <taxon>Paxillaceae</taxon>
        <taxon>Paxillus</taxon>
    </lineage>
</organism>
<sequence length="65" mass="7336">MTFSFALAFGTRFLALKKVLIRFGCCAISVQLVAQTGDKRMGRGVSKRGRCKLELLKQRRDEDVN</sequence>
<gene>
    <name evidence="2" type="ORF">PAXRUDRAFT_822917</name>
</gene>
<dbReference type="EMBL" id="KN824864">
    <property type="protein sequence ID" value="KIK99294.1"/>
    <property type="molecule type" value="Genomic_DNA"/>
</dbReference>
<reference evidence="2 3" key="1">
    <citation type="submission" date="2014-04" db="EMBL/GenBank/DDBJ databases">
        <authorList>
            <consortium name="DOE Joint Genome Institute"/>
            <person name="Kuo A."/>
            <person name="Kohler A."/>
            <person name="Jargeat P."/>
            <person name="Nagy L.G."/>
            <person name="Floudas D."/>
            <person name="Copeland A."/>
            <person name="Barry K.W."/>
            <person name="Cichocki N."/>
            <person name="Veneault-Fourrey C."/>
            <person name="LaButti K."/>
            <person name="Lindquist E.A."/>
            <person name="Lipzen A."/>
            <person name="Lundell T."/>
            <person name="Morin E."/>
            <person name="Murat C."/>
            <person name="Sun H."/>
            <person name="Tunlid A."/>
            <person name="Henrissat B."/>
            <person name="Grigoriev I.V."/>
            <person name="Hibbett D.S."/>
            <person name="Martin F."/>
            <person name="Nordberg H.P."/>
            <person name="Cantor M.N."/>
            <person name="Hua S.X."/>
        </authorList>
    </citation>
    <scope>NUCLEOTIDE SEQUENCE [LARGE SCALE GENOMIC DNA]</scope>
    <source>
        <strain evidence="2 3">Ve08.2h10</strain>
    </source>
</reference>
<feature type="chain" id="PRO_5002209396" description="Secreted protein" evidence="1">
    <location>
        <begin position="22"/>
        <end position="65"/>
    </location>
</feature>
<protein>
    <recommendedName>
        <fullName evidence="4">Secreted protein</fullName>
    </recommendedName>
</protein>
<dbReference type="Proteomes" id="UP000054538">
    <property type="component" value="Unassembled WGS sequence"/>
</dbReference>
<dbReference type="HOGENOM" id="CLU_2850371_0_0_1"/>
<keyword evidence="1" id="KW-0732">Signal</keyword>